<accession>A0A367YX96</accession>
<evidence type="ECO:0000259" key="2">
    <source>
        <dbReference type="Pfam" id="PF01593"/>
    </source>
</evidence>
<dbReference type="InterPro" id="IPR036188">
    <property type="entry name" value="FAD/NAD-bd_sf"/>
</dbReference>
<dbReference type="GO" id="GO:0016491">
    <property type="term" value="F:oxidoreductase activity"/>
    <property type="evidence" value="ECO:0007669"/>
    <property type="project" value="InterPro"/>
</dbReference>
<feature type="region of interest" description="Disordered" evidence="1">
    <location>
        <begin position="1"/>
        <end position="28"/>
    </location>
</feature>
<dbReference type="InterPro" id="IPR050464">
    <property type="entry name" value="Zeta_carotene_desat/Oxidored"/>
</dbReference>
<name>A0A367YX96_9ACTN</name>
<feature type="domain" description="Amine oxidase" evidence="2">
    <location>
        <begin position="42"/>
        <end position="491"/>
    </location>
</feature>
<dbReference type="AlphaFoldDB" id="A0A367YX96"/>
<dbReference type="Pfam" id="PF01593">
    <property type="entry name" value="Amino_oxidase"/>
    <property type="match status" value="1"/>
</dbReference>
<feature type="compositionally biased region" description="Basic and acidic residues" evidence="1">
    <location>
        <begin position="1"/>
        <end position="12"/>
    </location>
</feature>
<comment type="caution">
    <text evidence="3">The sequence shown here is derived from an EMBL/GenBank/DDBJ whole genome shotgun (WGS) entry which is preliminary data.</text>
</comment>
<dbReference type="PANTHER" id="PTHR42923:SF43">
    <property type="entry name" value="AMINE OXIDASE"/>
    <property type="match status" value="1"/>
</dbReference>
<gene>
    <name evidence="3" type="ORF">DT076_08530</name>
</gene>
<reference evidence="3 4" key="1">
    <citation type="submission" date="2018-07" db="EMBL/GenBank/DDBJ databases">
        <title>Desertimonas flava gen. nov. sp. nov.</title>
        <authorList>
            <person name="Liu S."/>
        </authorList>
    </citation>
    <scope>NUCLEOTIDE SEQUENCE [LARGE SCALE GENOMIC DNA]</scope>
    <source>
        <strain evidence="3 4">16Sb5-5</strain>
    </source>
</reference>
<dbReference type="PANTHER" id="PTHR42923">
    <property type="entry name" value="PROTOPORPHYRINOGEN OXIDASE"/>
    <property type="match status" value="1"/>
</dbReference>
<evidence type="ECO:0000256" key="1">
    <source>
        <dbReference type="SAM" id="MobiDB-lite"/>
    </source>
</evidence>
<dbReference type="SUPFAM" id="SSF51905">
    <property type="entry name" value="FAD/NAD(P)-binding domain"/>
    <property type="match status" value="1"/>
</dbReference>
<dbReference type="Gene3D" id="3.50.50.60">
    <property type="entry name" value="FAD/NAD(P)-binding domain"/>
    <property type="match status" value="1"/>
</dbReference>
<dbReference type="InterPro" id="IPR002937">
    <property type="entry name" value="Amino_oxidase"/>
</dbReference>
<dbReference type="Gene3D" id="3.40.50.720">
    <property type="entry name" value="NAD(P)-binding Rossmann-like Domain"/>
    <property type="match status" value="1"/>
</dbReference>
<keyword evidence="4" id="KW-1185">Reference proteome</keyword>
<protein>
    <submittedName>
        <fullName evidence="3">FAD-dependent oxidoreductase</fullName>
    </submittedName>
</protein>
<evidence type="ECO:0000313" key="3">
    <source>
        <dbReference type="EMBL" id="RCK70139.1"/>
    </source>
</evidence>
<proteinExistence type="predicted"/>
<evidence type="ECO:0000313" key="4">
    <source>
        <dbReference type="Proteomes" id="UP000252770"/>
    </source>
</evidence>
<organism evidence="3 4">
    <name type="scientific">Desertihabitans brevis</name>
    <dbReference type="NCBI Taxonomy" id="2268447"/>
    <lineage>
        <taxon>Bacteria</taxon>
        <taxon>Bacillati</taxon>
        <taxon>Actinomycetota</taxon>
        <taxon>Actinomycetes</taxon>
        <taxon>Propionibacteriales</taxon>
        <taxon>Propionibacteriaceae</taxon>
        <taxon>Desertihabitans</taxon>
    </lineage>
</organism>
<dbReference type="Proteomes" id="UP000252770">
    <property type="component" value="Unassembled WGS sequence"/>
</dbReference>
<dbReference type="Gene3D" id="3.30.9.10">
    <property type="entry name" value="D-Amino Acid Oxidase, subunit A, domain 2"/>
    <property type="match status" value="1"/>
</dbReference>
<sequence>MRRWRPGRDPRAVRHPAQPPRTDAVAPADDAPRHVVVVGGGIAGLAAACVLAERDVRVTLVEKEDTLGGRVRSWPLPPLAPGETVPRTMSRGFHAFFRQYYTLRSLLRRADPALGALTPVGDYPLQLAGGHRDSFAQIPATPPWSVLGFVLQSPSFTLPGLARVDVARALDLLRVDFPRTFMDLDGVSASEVLDRLRFPEGARHLALEVFARSFFASPDDFSGGELVGMFHSYFLGSAEGLLFDVPVGDYDRVLWAPLGRYLEQRGVAVRHGCTVTGIEDAGEEVVVGTDAGELVADAVVLATDLRPLQQLVADAGWLGDEAWRERITSRRSAPPFAVWRMWLDRPARPDAPAFLGTSGFPGGLDNVTMVHRFEAEARAWADAADGSVVELHAYAVGARGGSTDEPTLRRELRASLSRLHPELDGARVLAEELLLRDDCPLVDTGPWLERPEVETPDRRVVLAGDGIRCDLPVALMERAAVTGTQAANALLARWGVRGEDVWSVPTRGLLA</sequence>
<dbReference type="EMBL" id="QOUI01000004">
    <property type="protein sequence ID" value="RCK70139.1"/>
    <property type="molecule type" value="Genomic_DNA"/>
</dbReference>